<keyword evidence="6" id="KW-0597">Phosphoprotein</keyword>
<dbReference type="NCBIfam" id="TIGR01427">
    <property type="entry name" value="PTS_IIC_fructo"/>
    <property type="match status" value="1"/>
</dbReference>
<dbReference type="EC" id="2.7.1.202" evidence="3"/>
<dbReference type="EMBL" id="VWXF01000004">
    <property type="protein sequence ID" value="NIF22299.1"/>
    <property type="molecule type" value="Genomic_DNA"/>
</dbReference>
<dbReference type="CDD" id="cd00211">
    <property type="entry name" value="PTS_IIA_fru"/>
    <property type="match status" value="1"/>
</dbReference>
<comment type="subcellular location">
    <subcellularLocation>
        <location evidence="2">Cell inner membrane</location>
        <topology evidence="2">Multi-pass membrane protein</topology>
    </subcellularLocation>
</comment>
<evidence type="ECO:0000256" key="7">
    <source>
        <dbReference type="ARBA" id="ARBA00022597"/>
    </source>
</evidence>
<dbReference type="PANTHER" id="PTHR30505:SF0">
    <property type="entry name" value="FRUCTOSE-LIKE PTS SYSTEM EIIBC COMPONENT-RELATED"/>
    <property type="match status" value="1"/>
</dbReference>
<evidence type="ECO:0000256" key="14">
    <source>
        <dbReference type="SAM" id="Phobius"/>
    </source>
</evidence>
<keyword evidence="13 14" id="KW-0472">Membrane</keyword>
<feature type="transmembrane region" description="Helical" evidence="14">
    <location>
        <begin position="497"/>
        <end position="519"/>
    </location>
</feature>
<keyword evidence="7" id="KW-0762">Sugar transport</keyword>
<proteinExistence type="predicted"/>
<evidence type="ECO:0000256" key="13">
    <source>
        <dbReference type="ARBA" id="ARBA00023136"/>
    </source>
</evidence>
<dbReference type="NCBIfam" id="TIGR00848">
    <property type="entry name" value="fruA"/>
    <property type="match status" value="1"/>
</dbReference>
<dbReference type="Pfam" id="PF02302">
    <property type="entry name" value="PTS_IIB"/>
    <property type="match status" value="1"/>
</dbReference>
<name>A0ABX0RF56_9GAMM</name>
<feature type="domain" description="PTS EIIB type-2" evidence="16">
    <location>
        <begin position="162"/>
        <end position="257"/>
    </location>
</feature>
<dbReference type="InterPro" id="IPR006327">
    <property type="entry name" value="PTS_IIC_fruc"/>
</dbReference>
<comment type="caution">
    <text evidence="18">The sequence shown here is derived from an EMBL/GenBank/DDBJ whole genome shotgun (WGS) entry which is preliminary data.</text>
</comment>
<reference evidence="18 19" key="1">
    <citation type="journal article" date="2019" name="bioRxiv">
        <title>Bacteria contribute to plant secondary compound degradation in a generalist herbivore system.</title>
        <authorList>
            <person name="Francoeur C.B."/>
            <person name="Khadempour L."/>
            <person name="Moreira-Soto R.D."/>
            <person name="Gotting K."/>
            <person name="Book A.J."/>
            <person name="Pinto-Tomas A.A."/>
            <person name="Keefover-Ring K."/>
            <person name="Currie C.R."/>
        </authorList>
    </citation>
    <scope>NUCLEOTIDE SEQUENCE [LARGE SCALE GENOMIC DNA]</scope>
    <source>
        <strain evidence="18">Acro-835</strain>
    </source>
</reference>
<keyword evidence="10 14" id="KW-0812">Transmembrane</keyword>
<keyword evidence="11" id="KW-0418">Kinase</keyword>
<dbReference type="Gene3D" id="3.40.930.10">
    <property type="entry name" value="Mannitol-specific EII, Chain A"/>
    <property type="match status" value="1"/>
</dbReference>
<evidence type="ECO:0000256" key="10">
    <source>
        <dbReference type="ARBA" id="ARBA00022692"/>
    </source>
</evidence>
<dbReference type="InterPro" id="IPR002178">
    <property type="entry name" value="PTS_EIIA_type-2_dom"/>
</dbReference>
<evidence type="ECO:0000256" key="9">
    <source>
        <dbReference type="ARBA" id="ARBA00022683"/>
    </source>
</evidence>
<dbReference type="CDD" id="cd05569">
    <property type="entry name" value="PTS_IIB_fructose"/>
    <property type="match status" value="1"/>
</dbReference>
<dbReference type="Gene3D" id="3.40.50.2300">
    <property type="match status" value="1"/>
</dbReference>
<feature type="transmembrane region" description="Helical" evidence="14">
    <location>
        <begin position="599"/>
        <end position="620"/>
    </location>
</feature>
<dbReference type="InterPro" id="IPR004715">
    <property type="entry name" value="PTS_IIA_fruc"/>
</dbReference>
<dbReference type="InterPro" id="IPR050864">
    <property type="entry name" value="Bacterial_PTS_Sugar_Transport"/>
</dbReference>
<dbReference type="InterPro" id="IPR016152">
    <property type="entry name" value="PTrfase/Anion_transptr"/>
</dbReference>
<dbReference type="PROSITE" id="PS51104">
    <property type="entry name" value="PTS_EIIC_TYPE_2"/>
    <property type="match status" value="1"/>
</dbReference>
<dbReference type="SUPFAM" id="SSF52794">
    <property type="entry name" value="PTS system IIB component-like"/>
    <property type="match status" value="1"/>
</dbReference>
<evidence type="ECO:0000256" key="4">
    <source>
        <dbReference type="ARBA" id="ARBA00022448"/>
    </source>
</evidence>
<feature type="transmembrane region" description="Helical" evidence="14">
    <location>
        <begin position="332"/>
        <end position="355"/>
    </location>
</feature>
<evidence type="ECO:0000259" key="16">
    <source>
        <dbReference type="PROSITE" id="PS51099"/>
    </source>
</evidence>
<keyword evidence="19" id="KW-1185">Reference proteome</keyword>
<dbReference type="PROSITE" id="PS51099">
    <property type="entry name" value="PTS_EIIB_TYPE_2"/>
    <property type="match status" value="1"/>
</dbReference>
<feature type="transmembrane region" description="Helical" evidence="14">
    <location>
        <begin position="559"/>
        <end position="579"/>
    </location>
</feature>
<evidence type="ECO:0000259" key="17">
    <source>
        <dbReference type="PROSITE" id="PS51104"/>
    </source>
</evidence>
<feature type="transmembrane region" description="Helical" evidence="14">
    <location>
        <begin position="450"/>
        <end position="472"/>
    </location>
</feature>
<evidence type="ECO:0000256" key="1">
    <source>
        <dbReference type="ARBA" id="ARBA00001401"/>
    </source>
</evidence>
<keyword evidence="5" id="KW-1003">Cell membrane</keyword>
<evidence type="ECO:0000256" key="8">
    <source>
        <dbReference type="ARBA" id="ARBA00022679"/>
    </source>
</evidence>
<dbReference type="PROSITE" id="PS51094">
    <property type="entry name" value="PTS_EIIA_TYPE_2"/>
    <property type="match status" value="1"/>
</dbReference>
<feature type="transmembrane region" description="Helical" evidence="14">
    <location>
        <begin position="418"/>
        <end position="438"/>
    </location>
</feature>
<evidence type="ECO:0000313" key="18">
    <source>
        <dbReference type="EMBL" id="NIF22299.1"/>
    </source>
</evidence>
<accession>A0ABX0RF56</accession>
<dbReference type="InterPro" id="IPR003501">
    <property type="entry name" value="PTS_EIIB_2/3"/>
</dbReference>
<evidence type="ECO:0000256" key="2">
    <source>
        <dbReference type="ARBA" id="ARBA00004429"/>
    </source>
</evidence>
<dbReference type="Pfam" id="PF00359">
    <property type="entry name" value="PTS_EIIA_2"/>
    <property type="match status" value="1"/>
</dbReference>
<sequence>MINTLLSKELIHLNLKAQNKADLLREMALILRNAGKVADENQFLKDVLSREEQGCTGFEEGIAIPHAKSRAVTAPAVAIGVSRSGIDYGAEDGELSHYFFMIASPDNADDTHIQILAQLASRFVEERFIKQLSSAASPEEVLALFQGQEEEAVAPQQSRGFLIGVTGCPTGIAHTYLAAEALEKGARELGYDILVETNGSIGVRNSPTDQQIAQAEAIIVSSDKPIDTDRFAGKKVIYTSVKAPIRGAREVINQALAAPVWQPESKPGKRTNSLMDSAGAGKNIYRSMMNGVSHMIPFVVTGGLMIALSLTIGGVPGPHGLVIPEGSIWNTVLSVGAVAFQLMIPVLSAYIAYAIAERPGLAPGFIGGWIANTGSFYGAAAGTGFIGAILAGFIVGYAVRWLARREWHKVIQPLVPILIAPLLGTILISGLFIFVIGAPIADLMQSLNKMLVSLSGGSLVLLGIVIGGMAGFDMGGPFNKVAFLFCLGMMTSGHPEYLGAIACAIPVAPLGMGIASLVARKSGLFTPEEHEAGKAAIAMGMMGISEGAIPFAARDPLTVIPANVVGSMLASVLAFQIGITNNVAHGGPVVALLGAMNKPIFAFSIMLLGAVFTAVVAISLKYIRSRKQNGATTQPSAISQKAITR</sequence>
<keyword evidence="9" id="KW-0598">Phosphotransferase system</keyword>
<evidence type="ECO:0000259" key="15">
    <source>
        <dbReference type="PROSITE" id="PS51094"/>
    </source>
</evidence>
<dbReference type="InterPro" id="IPR003353">
    <property type="entry name" value="PTS_IIB_fruc"/>
</dbReference>
<feature type="transmembrane region" description="Helical" evidence="14">
    <location>
        <begin position="376"/>
        <end position="398"/>
    </location>
</feature>
<evidence type="ECO:0000256" key="6">
    <source>
        <dbReference type="ARBA" id="ARBA00022553"/>
    </source>
</evidence>
<dbReference type="RefSeq" id="WP_167014858.1">
    <property type="nucleotide sequence ID" value="NZ_VWXF01000004.1"/>
</dbReference>
<dbReference type="PANTHER" id="PTHR30505">
    <property type="entry name" value="FRUCTOSE-LIKE PERMEASE"/>
    <property type="match status" value="1"/>
</dbReference>
<protein>
    <recommendedName>
        <fullName evidence="3">protein-N(pi)-phosphohistidine--D-fructose phosphotransferase</fullName>
        <ecNumber evidence="3">2.7.1.202</ecNumber>
    </recommendedName>
</protein>
<comment type="catalytic activity">
    <reaction evidence="1">
        <text>D-fructose(out) + N(pros)-phospho-L-histidyl-[protein] = D-fructose 1-phosphate(in) + L-histidyl-[protein]</text>
        <dbReference type="Rhea" id="RHEA:49252"/>
        <dbReference type="Rhea" id="RHEA-COMP:9745"/>
        <dbReference type="Rhea" id="RHEA-COMP:9746"/>
        <dbReference type="ChEBI" id="CHEBI:29979"/>
        <dbReference type="ChEBI" id="CHEBI:37721"/>
        <dbReference type="ChEBI" id="CHEBI:58674"/>
        <dbReference type="ChEBI" id="CHEBI:64837"/>
        <dbReference type="EC" id="2.7.1.202"/>
    </reaction>
</comment>
<evidence type="ECO:0000256" key="5">
    <source>
        <dbReference type="ARBA" id="ARBA00022475"/>
    </source>
</evidence>
<feature type="domain" description="PTS EIIA type-2" evidence="15">
    <location>
        <begin position="4"/>
        <end position="148"/>
    </location>
</feature>
<evidence type="ECO:0000256" key="3">
    <source>
        <dbReference type="ARBA" id="ARBA00012799"/>
    </source>
</evidence>
<keyword evidence="4" id="KW-0813">Transport</keyword>
<gene>
    <name evidence="18" type="ORF">F3J40_11895</name>
</gene>
<evidence type="ECO:0000313" key="19">
    <source>
        <dbReference type="Proteomes" id="UP001515683"/>
    </source>
</evidence>
<feature type="transmembrane region" description="Helical" evidence="14">
    <location>
        <begin position="292"/>
        <end position="312"/>
    </location>
</feature>
<dbReference type="InterPro" id="IPR036095">
    <property type="entry name" value="PTS_EIIB-like_sf"/>
</dbReference>
<dbReference type="Proteomes" id="UP001515683">
    <property type="component" value="Unassembled WGS sequence"/>
</dbReference>
<dbReference type="InterPro" id="IPR013011">
    <property type="entry name" value="PTS_EIIB_2"/>
</dbReference>
<dbReference type="NCBIfam" id="TIGR00829">
    <property type="entry name" value="FRU"/>
    <property type="match status" value="1"/>
</dbReference>
<dbReference type="SUPFAM" id="SSF55804">
    <property type="entry name" value="Phoshotransferase/anion transport protein"/>
    <property type="match status" value="1"/>
</dbReference>
<evidence type="ECO:0000256" key="11">
    <source>
        <dbReference type="ARBA" id="ARBA00022777"/>
    </source>
</evidence>
<keyword evidence="12 14" id="KW-1133">Transmembrane helix</keyword>
<evidence type="ECO:0000256" key="12">
    <source>
        <dbReference type="ARBA" id="ARBA00022989"/>
    </source>
</evidence>
<organism evidence="18 19">
    <name type="scientific">Candidatus Pantoea multigeneris</name>
    <dbReference type="NCBI Taxonomy" id="2608357"/>
    <lineage>
        <taxon>Bacteria</taxon>
        <taxon>Pseudomonadati</taxon>
        <taxon>Pseudomonadota</taxon>
        <taxon>Gammaproteobacteria</taxon>
        <taxon>Enterobacterales</taxon>
        <taxon>Erwiniaceae</taxon>
        <taxon>Pantoea</taxon>
    </lineage>
</organism>
<feature type="domain" description="PTS EIIC type-2" evidence="17">
    <location>
        <begin position="284"/>
        <end position="620"/>
    </location>
</feature>
<dbReference type="InterPro" id="IPR013014">
    <property type="entry name" value="PTS_EIIC_2"/>
</dbReference>
<keyword evidence="8" id="KW-0808">Transferase</keyword>